<dbReference type="InterPro" id="IPR030678">
    <property type="entry name" value="Peptide/Ni-bd"/>
</dbReference>
<dbReference type="GO" id="GO:1904680">
    <property type="term" value="F:peptide transmembrane transporter activity"/>
    <property type="evidence" value="ECO:0007669"/>
    <property type="project" value="TreeGrafter"/>
</dbReference>
<dbReference type="InterPro" id="IPR000914">
    <property type="entry name" value="SBP_5_dom"/>
</dbReference>
<dbReference type="GO" id="GO:0015833">
    <property type="term" value="P:peptide transport"/>
    <property type="evidence" value="ECO:0007669"/>
    <property type="project" value="TreeGrafter"/>
</dbReference>
<evidence type="ECO:0000313" key="5">
    <source>
        <dbReference type="EMBL" id="MBB3984972.1"/>
    </source>
</evidence>
<evidence type="ECO:0000256" key="2">
    <source>
        <dbReference type="ARBA" id="ARBA00005695"/>
    </source>
</evidence>
<feature type="domain" description="Solute-binding protein family 5" evidence="4">
    <location>
        <begin position="66"/>
        <end position="412"/>
    </location>
</feature>
<dbReference type="Gene3D" id="3.10.105.10">
    <property type="entry name" value="Dipeptide-binding Protein, Domain 3"/>
    <property type="match status" value="1"/>
</dbReference>
<dbReference type="SUPFAM" id="SSF53850">
    <property type="entry name" value="Periplasmic binding protein-like II"/>
    <property type="match status" value="1"/>
</dbReference>
<comment type="subcellular location">
    <subcellularLocation>
        <location evidence="1">Periplasm</location>
    </subcellularLocation>
</comment>
<protein>
    <submittedName>
        <fullName evidence="5">Peptide/nickel transport system substrate-binding protein</fullName>
    </submittedName>
</protein>
<organism evidence="5 6">
    <name type="scientific">Sagittula marina</name>
    <dbReference type="NCBI Taxonomy" id="943940"/>
    <lineage>
        <taxon>Bacteria</taxon>
        <taxon>Pseudomonadati</taxon>
        <taxon>Pseudomonadota</taxon>
        <taxon>Alphaproteobacteria</taxon>
        <taxon>Rhodobacterales</taxon>
        <taxon>Roseobacteraceae</taxon>
        <taxon>Sagittula</taxon>
    </lineage>
</organism>
<dbReference type="Pfam" id="PF00496">
    <property type="entry name" value="SBP_bac_5"/>
    <property type="match status" value="1"/>
</dbReference>
<dbReference type="PIRSF" id="PIRSF002741">
    <property type="entry name" value="MppA"/>
    <property type="match status" value="1"/>
</dbReference>
<sequence length="502" mass="52923">MKHLPLTAALLGAAPFAPLPALAQDDTLNVAAQYEIKGPEASTSGFVFTRMGLTETLVNADPDGRLTPGLATDWSSSEDGLNWTFTLREDVTFHDGTAMDAAAVVNALEIARAKPGPLNGLPITGITAAEGAVEITLSEPMAALPAYLAEFRAQILAPASYAEDGSGVAIIGTGPYMVTSMDAPLSLDATAFDAYWGTAAHIPNVAYSGVSRVETRALMAESGDADFVFGLDPASVARLGMVDGVEVLSTAIPRTLLIKVNAGHPFLSDPRARRALSQAIDREGIAKAVLRYPEGADQLFPPSLAGWHDDAAAPLTYDVDAARATLADLGWTPGPDGILTRDGERFALTLTTYPDRPELPLVASVLEQQFRVLGVDVTINSTNSSAIPAGHQDGSLDLALIARNFSLIPDPIGTVRSDYVGNGDWGAMNWNNEAFATLVAHIARDGGAPADKAKAAAILQDELPVIPIAWYRQTLAVSNAVEGAIIDPFERSFGLQDLRWAE</sequence>
<comment type="caution">
    <text evidence="5">The sequence shown here is derived from an EMBL/GenBank/DDBJ whole genome shotgun (WGS) entry which is preliminary data.</text>
</comment>
<dbReference type="AlphaFoldDB" id="A0A7W6DQA3"/>
<keyword evidence="6" id="KW-1185">Reference proteome</keyword>
<dbReference type="CDD" id="cd08490">
    <property type="entry name" value="PBP2_NikA_DppA_OppA_like_3"/>
    <property type="match status" value="1"/>
</dbReference>
<name>A0A7W6DQA3_9RHOB</name>
<feature type="signal peptide" evidence="3">
    <location>
        <begin position="1"/>
        <end position="23"/>
    </location>
</feature>
<dbReference type="PANTHER" id="PTHR30290:SF83">
    <property type="entry name" value="ABC TRANSPORTER SUBSTRATE-BINDING PROTEIN"/>
    <property type="match status" value="1"/>
</dbReference>
<dbReference type="Proteomes" id="UP000541426">
    <property type="component" value="Unassembled WGS sequence"/>
</dbReference>
<dbReference type="InterPro" id="IPR039424">
    <property type="entry name" value="SBP_5"/>
</dbReference>
<evidence type="ECO:0000256" key="1">
    <source>
        <dbReference type="ARBA" id="ARBA00004418"/>
    </source>
</evidence>
<feature type="chain" id="PRO_5031194954" evidence="3">
    <location>
        <begin position="24"/>
        <end position="502"/>
    </location>
</feature>
<reference evidence="5 6" key="1">
    <citation type="submission" date="2020-08" db="EMBL/GenBank/DDBJ databases">
        <title>Genomic Encyclopedia of Type Strains, Phase IV (KMG-IV): sequencing the most valuable type-strain genomes for metagenomic binning, comparative biology and taxonomic classification.</title>
        <authorList>
            <person name="Goeker M."/>
        </authorList>
    </citation>
    <scope>NUCLEOTIDE SEQUENCE [LARGE SCALE GENOMIC DNA]</scope>
    <source>
        <strain evidence="5 6">DSM 102235</strain>
    </source>
</reference>
<dbReference type="GO" id="GO:0043190">
    <property type="term" value="C:ATP-binding cassette (ABC) transporter complex"/>
    <property type="evidence" value="ECO:0007669"/>
    <property type="project" value="InterPro"/>
</dbReference>
<comment type="similarity">
    <text evidence="2">Belongs to the bacterial solute-binding protein 5 family.</text>
</comment>
<dbReference type="RefSeq" id="WP_183964148.1">
    <property type="nucleotide sequence ID" value="NZ_BAABBZ010000059.1"/>
</dbReference>
<gene>
    <name evidence="5" type="ORF">GGQ68_001301</name>
</gene>
<evidence type="ECO:0000313" key="6">
    <source>
        <dbReference type="Proteomes" id="UP000541426"/>
    </source>
</evidence>
<keyword evidence="3" id="KW-0732">Signal</keyword>
<dbReference type="EMBL" id="JACIEJ010000003">
    <property type="protein sequence ID" value="MBB3984972.1"/>
    <property type="molecule type" value="Genomic_DNA"/>
</dbReference>
<dbReference type="PANTHER" id="PTHR30290">
    <property type="entry name" value="PERIPLASMIC BINDING COMPONENT OF ABC TRANSPORTER"/>
    <property type="match status" value="1"/>
</dbReference>
<dbReference type="GO" id="GO:0030288">
    <property type="term" value="C:outer membrane-bounded periplasmic space"/>
    <property type="evidence" value="ECO:0007669"/>
    <property type="project" value="UniProtKB-ARBA"/>
</dbReference>
<evidence type="ECO:0000259" key="4">
    <source>
        <dbReference type="Pfam" id="PF00496"/>
    </source>
</evidence>
<dbReference type="Gene3D" id="3.40.190.10">
    <property type="entry name" value="Periplasmic binding protein-like II"/>
    <property type="match status" value="1"/>
</dbReference>
<proteinExistence type="inferred from homology"/>
<evidence type="ECO:0000256" key="3">
    <source>
        <dbReference type="SAM" id="SignalP"/>
    </source>
</evidence>
<accession>A0A7W6DQA3</accession>